<dbReference type="OrthoDB" id="9784036at2"/>
<comment type="caution">
    <text evidence="1">The sequence shown here is derived from an EMBL/GenBank/DDBJ whole genome shotgun (WGS) entry which is preliminary data.</text>
</comment>
<gene>
    <name evidence="1" type="ORF">BFG57_15230</name>
</gene>
<proteinExistence type="predicted"/>
<dbReference type="RefSeq" id="WP_069717417.1">
    <property type="nucleotide sequence ID" value="NZ_MJEH01000025.1"/>
</dbReference>
<keyword evidence="2" id="KW-1185">Reference proteome</keyword>
<sequence length="254" mass="29432">MIKKFTFFSTILNEERTIRIYVPKRYKVEEHSYPVLYMHDGQNVLNDEEAVGGTSLLLERYFDQHDVEIIVVAIDSKTGEDRINEFCPWVNGEYSRRITGNVSSLGGKGTDYVDFIVKELKPYIDNEFRTLKQQTYMGGISLGGLISTYAMCRYPHIFTRVAAISSAYFRNQEEIEQLIRNTNLSTVDRFYLDCGTKELSHNEAVSREFVISNKAIYEMVKDKISVTHFETINNAEHSYAYFQKRIPSICSFLL</sequence>
<dbReference type="InterPro" id="IPR050583">
    <property type="entry name" value="Mycobacterial_A85_antigen"/>
</dbReference>
<dbReference type="InterPro" id="IPR029058">
    <property type="entry name" value="AB_hydrolase_fold"/>
</dbReference>
<dbReference type="PANTHER" id="PTHR48098:SF6">
    <property type="entry name" value="FERRI-BACILLIBACTIN ESTERASE BESA"/>
    <property type="match status" value="1"/>
</dbReference>
<dbReference type="AlphaFoldDB" id="A0A1E5LEQ4"/>
<dbReference type="Gene3D" id="3.40.50.1820">
    <property type="entry name" value="alpha/beta hydrolase"/>
    <property type="match status" value="1"/>
</dbReference>
<dbReference type="STRING" id="1305675.BFG57_15230"/>
<organism evidence="1 2">
    <name type="scientific">Bacillus solimangrovi</name>
    <dbReference type="NCBI Taxonomy" id="1305675"/>
    <lineage>
        <taxon>Bacteria</taxon>
        <taxon>Bacillati</taxon>
        <taxon>Bacillota</taxon>
        <taxon>Bacilli</taxon>
        <taxon>Bacillales</taxon>
        <taxon>Bacillaceae</taxon>
        <taxon>Bacillus</taxon>
    </lineage>
</organism>
<dbReference type="InterPro" id="IPR000801">
    <property type="entry name" value="Esterase-like"/>
</dbReference>
<dbReference type="SUPFAM" id="SSF53474">
    <property type="entry name" value="alpha/beta-Hydrolases"/>
    <property type="match status" value="1"/>
</dbReference>
<reference evidence="1 2" key="1">
    <citation type="submission" date="2016-08" db="EMBL/GenBank/DDBJ databases">
        <title>Genome of Bacillus solimangrovi GH2-4.</title>
        <authorList>
            <person name="Lim S."/>
            <person name="Kim B.-C."/>
        </authorList>
    </citation>
    <scope>NUCLEOTIDE SEQUENCE [LARGE SCALE GENOMIC DNA]</scope>
    <source>
        <strain evidence="1 2">GH2-4</strain>
    </source>
</reference>
<accession>A0A1E5LEQ4</accession>
<dbReference type="Proteomes" id="UP000095209">
    <property type="component" value="Unassembled WGS sequence"/>
</dbReference>
<protein>
    <submittedName>
        <fullName evidence="1">Esterase</fullName>
    </submittedName>
</protein>
<evidence type="ECO:0000313" key="1">
    <source>
        <dbReference type="EMBL" id="OEH92563.1"/>
    </source>
</evidence>
<dbReference type="Pfam" id="PF00756">
    <property type="entry name" value="Esterase"/>
    <property type="match status" value="1"/>
</dbReference>
<evidence type="ECO:0000313" key="2">
    <source>
        <dbReference type="Proteomes" id="UP000095209"/>
    </source>
</evidence>
<dbReference type="PANTHER" id="PTHR48098">
    <property type="entry name" value="ENTEROCHELIN ESTERASE-RELATED"/>
    <property type="match status" value="1"/>
</dbReference>
<name>A0A1E5LEQ4_9BACI</name>
<dbReference type="EMBL" id="MJEH01000025">
    <property type="protein sequence ID" value="OEH92563.1"/>
    <property type="molecule type" value="Genomic_DNA"/>
</dbReference>